<protein>
    <recommendedName>
        <fullName evidence="2">DUF7897 domain-containing protein</fullName>
    </recommendedName>
</protein>
<reference evidence="4" key="1">
    <citation type="submission" date="2017-04" db="EMBL/GenBank/DDBJ databases">
        <authorList>
            <person name="Varghese N."/>
            <person name="Submissions S."/>
        </authorList>
    </citation>
    <scope>NUCLEOTIDE SEQUENCE [LARGE SCALE GENOMIC DNA]</scope>
    <source>
        <strain evidence="4">DSM 16512</strain>
    </source>
</reference>
<dbReference type="Proteomes" id="UP000192602">
    <property type="component" value="Unassembled WGS sequence"/>
</dbReference>
<gene>
    <name evidence="3" type="ORF">SAMN05660197_0232</name>
</gene>
<keyword evidence="1" id="KW-0175">Coiled coil</keyword>
<dbReference type="InterPro" id="IPR057219">
    <property type="entry name" value="DUF7897"/>
</dbReference>
<keyword evidence="4" id="KW-1185">Reference proteome</keyword>
<accession>A0A1W1WR40</accession>
<sequence>MREKFFEDLRKIYTLLEAEQKELQRFYEILQPHRSLVDVKVAEYEDLIYDFLQFIGLEVSSETKLAAINRIVNLREDMLLQVISDKEEEEQIKVKERAFVWVSQFYLARFEQLLQTIEAQELLSPFYRTLVRHAHLIGEAFSSWQSSWMAAIIYGINKELFRIFNGDEEKIFEMLNAKKLLDRGHGGEVGDRSYSVLVMEEDGSFKRVAYAEAFSKEVEQVCKRIDNALQALAKYEDEVFHKKEEWLVYFVKIKEALLEKDPDRLIPAWADVDRAWMRIDTPLQLGHPLEYYEDRYRKAVALEWDVRIVDPNYKAGERVKKIELAFRKLYDEIGIEKPSIYRQTLQSLQKVQLYVGRPLLFYGSEFNGLFSAQVVPNDEVVSKEMGKKIFAYPDMILQTKKAKPKMRLTYEIYGKEGAQKIYSLLENEEAWYAVYDITTIGHEYGHILWMDEESEAVMNRSGMFKLAEEFKATTGGLVAYFMFEEERYWEELLLDHIQRSVSLIGWMEVEEVLPYYVEGLLHLHGLFETGVLTFDTKLQMHITKQNFAKLKRWYLQVYKDLAKVYLLKENVKNFLDKFIVKGKNVYLPLDEKVGSFVQFYYELYTKIGREIVTSE</sequence>
<dbReference type="NCBIfam" id="NF033805">
    <property type="entry name" value="invasion_CiaB"/>
    <property type="match status" value="1"/>
</dbReference>
<evidence type="ECO:0000313" key="4">
    <source>
        <dbReference type="Proteomes" id="UP000192602"/>
    </source>
</evidence>
<organism evidence="3 4">
    <name type="scientific">Nitratiruptor tergarcus DSM 16512</name>
    <dbReference type="NCBI Taxonomy" id="1069081"/>
    <lineage>
        <taxon>Bacteria</taxon>
        <taxon>Pseudomonadati</taxon>
        <taxon>Campylobacterota</taxon>
        <taxon>Epsilonproteobacteria</taxon>
        <taxon>Nautiliales</taxon>
        <taxon>Nitratiruptoraceae</taxon>
        <taxon>Nitratiruptor</taxon>
    </lineage>
</organism>
<evidence type="ECO:0000256" key="1">
    <source>
        <dbReference type="SAM" id="Coils"/>
    </source>
</evidence>
<dbReference type="Pfam" id="PF25448">
    <property type="entry name" value="DUF7897"/>
    <property type="match status" value="1"/>
</dbReference>
<proteinExistence type="predicted"/>
<dbReference type="RefSeq" id="WP_143779612.1">
    <property type="nucleotide sequence ID" value="NZ_AP026671.1"/>
</dbReference>
<evidence type="ECO:0000313" key="3">
    <source>
        <dbReference type="EMBL" id="SMC08480.1"/>
    </source>
</evidence>
<feature type="coiled-coil region" evidence="1">
    <location>
        <begin position="218"/>
        <end position="245"/>
    </location>
</feature>
<name>A0A1W1WR40_9BACT</name>
<dbReference type="AlphaFoldDB" id="A0A1W1WR40"/>
<dbReference type="STRING" id="1069081.SAMN05660197_0232"/>
<dbReference type="OrthoDB" id="5372053at2"/>
<dbReference type="EMBL" id="FWWZ01000001">
    <property type="protein sequence ID" value="SMC08480.1"/>
    <property type="molecule type" value="Genomic_DNA"/>
</dbReference>
<feature type="domain" description="DUF7897" evidence="2">
    <location>
        <begin position="7"/>
        <end position="611"/>
    </location>
</feature>
<evidence type="ECO:0000259" key="2">
    <source>
        <dbReference type="Pfam" id="PF25448"/>
    </source>
</evidence>